<dbReference type="InterPro" id="IPR014781">
    <property type="entry name" value="Anthrax_toxin_lethal/edema_N/C"/>
</dbReference>
<dbReference type="Pfam" id="PF07737">
    <property type="entry name" value="ATLF"/>
    <property type="match status" value="1"/>
</dbReference>
<dbReference type="InterPro" id="IPR024079">
    <property type="entry name" value="MetalloPept_cat_dom_sf"/>
</dbReference>
<comment type="caution">
    <text evidence="4">The sequence shown here is derived from an EMBL/GenBank/DDBJ whole genome shotgun (WGS) entry which is preliminary data.</text>
</comment>
<feature type="domain" description="ATLF-like" evidence="3">
    <location>
        <begin position="44"/>
        <end position="231"/>
    </location>
</feature>
<evidence type="ECO:0000256" key="2">
    <source>
        <dbReference type="ARBA" id="ARBA00022525"/>
    </source>
</evidence>
<dbReference type="InterPro" id="IPR047568">
    <property type="entry name" value="ATLF-like_dom"/>
</dbReference>
<proteinExistence type="predicted"/>
<keyword evidence="5" id="KW-1185">Reference proteome</keyword>
<evidence type="ECO:0000313" key="4">
    <source>
        <dbReference type="EMBL" id="MCV9888450.1"/>
    </source>
</evidence>
<name>A0ABT3DN08_9BACI</name>
<dbReference type="SUPFAM" id="SSF55486">
    <property type="entry name" value="Metalloproteases ('zincins'), catalytic domain"/>
    <property type="match status" value="1"/>
</dbReference>
<evidence type="ECO:0000259" key="3">
    <source>
        <dbReference type="PROSITE" id="PS51995"/>
    </source>
</evidence>
<comment type="subcellular location">
    <subcellularLocation>
        <location evidence="1">Secreted</location>
    </subcellularLocation>
</comment>
<dbReference type="EMBL" id="JAOYEY010000050">
    <property type="protein sequence ID" value="MCV9888450.1"/>
    <property type="molecule type" value="Genomic_DNA"/>
</dbReference>
<protein>
    <submittedName>
        <fullName evidence="4">Toxin</fullName>
    </submittedName>
</protein>
<keyword evidence="2" id="KW-0964">Secreted</keyword>
<dbReference type="Gene3D" id="3.40.390.10">
    <property type="entry name" value="Collagenase (Catalytic Domain)"/>
    <property type="match status" value="1"/>
</dbReference>
<sequence>MKKAGVILFIILICIPFYHLAKAFPEGRPLSTYQFENADFNLSKSVVNELILLPYSAFSEKEAIKMINNIQKVDENILLLAVEESIQVQLFTGPLTNQNGLSDLKNIKPRGYGETDPNWDSVPGMSDNRVVYAKIGHSEFGKGHGSINLELHEFAHAIDRYVFHYVRFDPVFINIWKQEVDQLFPLKNYFLQFPEEYFAETFAMYYYDEKNKKALYENAPLTFKYIQSLEEKAVFQQNNLYVNSQY</sequence>
<dbReference type="Proteomes" id="UP001526147">
    <property type="component" value="Unassembled WGS sequence"/>
</dbReference>
<evidence type="ECO:0000313" key="5">
    <source>
        <dbReference type="Proteomes" id="UP001526147"/>
    </source>
</evidence>
<organism evidence="4 5">
    <name type="scientific">Metabacillus halosaccharovorans</name>
    <dbReference type="NCBI Taxonomy" id="930124"/>
    <lineage>
        <taxon>Bacteria</taxon>
        <taxon>Bacillati</taxon>
        <taxon>Bacillota</taxon>
        <taxon>Bacilli</taxon>
        <taxon>Bacillales</taxon>
        <taxon>Bacillaceae</taxon>
        <taxon>Metabacillus</taxon>
    </lineage>
</organism>
<dbReference type="CDD" id="cd20183">
    <property type="entry name" value="M34_PPEP"/>
    <property type="match status" value="1"/>
</dbReference>
<reference evidence="4 5" key="1">
    <citation type="submission" date="2022-10" db="EMBL/GenBank/DDBJ databases">
        <title>Draft genome assembly of moderately radiation resistant bacterium Metabacillus halosaccharovorans.</title>
        <authorList>
            <person name="Pal S."/>
            <person name="Gopinathan A."/>
        </authorList>
    </citation>
    <scope>NUCLEOTIDE SEQUENCE [LARGE SCALE GENOMIC DNA]</scope>
    <source>
        <strain evidence="4 5">VITHBRA001</strain>
    </source>
</reference>
<accession>A0ABT3DN08</accession>
<dbReference type="PROSITE" id="PS51995">
    <property type="entry name" value="ATLF"/>
    <property type="match status" value="1"/>
</dbReference>
<dbReference type="RefSeq" id="WP_264144540.1">
    <property type="nucleotide sequence ID" value="NZ_JAOYEY010000050.1"/>
</dbReference>
<evidence type="ECO:0000256" key="1">
    <source>
        <dbReference type="ARBA" id="ARBA00004613"/>
    </source>
</evidence>
<gene>
    <name evidence="4" type="ORF">OIH86_22620</name>
</gene>